<evidence type="ECO:0000256" key="9">
    <source>
        <dbReference type="ARBA" id="ARBA00022842"/>
    </source>
</evidence>
<keyword evidence="9" id="KW-0460">Magnesium</keyword>
<dbReference type="SUPFAM" id="SSF64005">
    <property type="entry name" value="Undecaprenyl diphosphate synthase"/>
    <property type="match status" value="1"/>
</dbReference>
<dbReference type="InterPro" id="IPR036424">
    <property type="entry name" value="UPP_synth-like_sf"/>
</dbReference>
<evidence type="ECO:0000256" key="2">
    <source>
        <dbReference type="ARBA" id="ARBA00004586"/>
    </source>
</evidence>
<dbReference type="PANTHER" id="PTHR21528">
    <property type="entry name" value="DEHYDRODOLICHYL DIPHOSPHATE SYNTHASE COMPLEX SUBUNIT NUS1"/>
    <property type="match status" value="1"/>
</dbReference>
<gene>
    <name evidence="15" type="ORF">OTI717_LOCUS9319</name>
    <name evidence="14" type="ORF">RFH988_LOCUS23449</name>
</gene>
<dbReference type="EMBL" id="CAJOAX010000786">
    <property type="protein sequence ID" value="CAF3650060.1"/>
    <property type="molecule type" value="Genomic_DNA"/>
</dbReference>
<evidence type="ECO:0000313" key="16">
    <source>
        <dbReference type="Proteomes" id="UP000663823"/>
    </source>
</evidence>
<dbReference type="UniPathway" id="UPA00378"/>
<evidence type="ECO:0000256" key="4">
    <source>
        <dbReference type="ARBA" id="ARBA00005432"/>
    </source>
</evidence>
<dbReference type="Proteomes" id="UP000663882">
    <property type="component" value="Unassembled WGS sequence"/>
</dbReference>
<protein>
    <recommendedName>
        <fullName evidence="5">ditrans,polycis-polyprenyl diphosphate synthase [(2E,6E)-farnesyldiphosphate specific]</fullName>
        <ecNumber evidence="5">2.5.1.87</ecNumber>
    </recommendedName>
</protein>
<comment type="caution">
    <text evidence="15">The sequence shown here is derived from an EMBL/GenBank/DDBJ whole genome shotgun (WGS) entry which is preliminary data.</text>
</comment>
<keyword evidence="8" id="KW-0256">Endoplasmic reticulum</keyword>
<dbReference type="Gene3D" id="3.40.1180.10">
    <property type="entry name" value="Decaprenyl diphosphate synthase-like"/>
    <property type="match status" value="1"/>
</dbReference>
<comment type="subcellular location">
    <subcellularLocation>
        <location evidence="2">Endoplasmic reticulum membrane</location>
    </subcellularLocation>
</comment>
<keyword evidence="10 13" id="KW-1133">Transmembrane helix</keyword>
<comment type="pathway">
    <text evidence="3">Protein modification; protein glycosylation.</text>
</comment>
<keyword evidence="11 13" id="KW-0472">Membrane</keyword>
<dbReference type="EC" id="2.5.1.87" evidence="5"/>
<dbReference type="Proteomes" id="UP000663823">
    <property type="component" value="Unassembled WGS sequence"/>
</dbReference>
<dbReference type="InterPro" id="IPR038887">
    <property type="entry name" value="Nus1/NgBR"/>
</dbReference>
<evidence type="ECO:0000313" key="15">
    <source>
        <dbReference type="EMBL" id="CAF3650060.1"/>
    </source>
</evidence>
<evidence type="ECO:0000256" key="8">
    <source>
        <dbReference type="ARBA" id="ARBA00022824"/>
    </source>
</evidence>
<dbReference type="GO" id="GO:0045547">
    <property type="term" value="F:ditrans,polycis-polyprenyl diphosphate synthase [(2E,6E)-farnesyl diphosphate specific] activity"/>
    <property type="evidence" value="ECO:0007669"/>
    <property type="project" value="UniProtKB-EC"/>
</dbReference>
<evidence type="ECO:0000256" key="13">
    <source>
        <dbReference type="SAM" id="Phobius"/>
    </source>
</evidence>
<dbReference type="OrthoDB" id="19639at2759"/>
<reference evidence="15" key="1">
    <citation type="submission" date="2021-02" db="EMBL/GenBank/DDBJ databases">
        <authorList>
            <person name="Nowell W R."/>
        </authorList>
    </citation>
    <scope>NUCLEOTIDE SEQUENCE</scope>
</reference>
<sequence>MKTISILYRFIIALVLWFLNITQWFHRSIIQFISQNRYTITVNIDVSRNDLWNINNDQMSKIQFNKPTEVLALIINERIPDTDLWKFFINSIVFFRKLNIQHLIIYDYEGYIKARETLIMNYVHEYDKKVQSSLPLPTIHFLSLIDCSQTLTKVTQTLCQQVKQNELNPDSIQIETIDRCYTKLSTIPEINLALIIGPIKSALGLHPWLTRLTEFIMIDSYKQIQTTNSYINIVQRYNLIEQRQGR</sequence>
<evidence type="ECO:0000256" key="7">
    <source>
        <dbReference type="ARBA" id="ARBA00022692"/>
    </source>
</evidence>
<keyword evidence="6" id="KW-0808">Transferase</keyword>
<evidence type="ECO:0000256" key="12">
    <source>
        <dbReference type="ARBA" id="ARBA00047353"/>
    </source>
</evidence>
<name>A0A818R193_9BILA</name>
<evidence type="ECO:0000256" key="3">
    <source>
        <dbReference type="ARBA" id="ARBA00004922"/>
    </source>
</evidence>
<organism evidence="15 16">
    <name type="scientific">Rotaria sordida</name>
    <dbReference type="NCBI Taxonomy" id="392033"/>
    <lineage>
        <taxon>Eukaryota</taxon>
        <taxon>Metazoa</taxon>
        <taxon>Spiralia</taxon>
        <taxon>Gnathifera</taxon>
        <taxon>Rotifera</taxon>
        <taxon>Eurotatoria</taxon>
        <taxon>Bdelloidea</taxon>
        <taxon>Philodinida</taxon>
        <taxon>Philodinidae</taxon>
        <taxon>Rotaria</taxon>
    </lineage>
</organism>
<evidence type="ECO:0000256" key="6">
    <source>
        <dbReference type="ARBA" id="ARBA00022679"/>
    </source>
</evidence>
<dbReference type="PANTHER" id="PTHR21528:SF0">
    <property type="entry name" value="DEHYDRODOLICHYL DIPHOSPHATE SYNTHASE COMPLEX SUBUNIT NUS1"/>
    <property type="match status" value="1"/>
</dbReference>
<evidence type="ECO:0000256" key="1">
    <source>
        <dbReference type="ARBA" id="ARBA00001946"/>
    </source>
</evidence>
<comment type="similarity">
    <text evidence="4">Belongs to the UPP synthase family.</text>
</comment>
<keyword evidence="7 13" id="KW-0812">Transmembrane</keyword>
<accession>A0A818R193</accession>
<comment type="catalytic activity">
    <reaction evidence="12">
        <text>n isopentenyl diphosphate + (2E,6E)-farnesyl diphosphate = a di-trans,poly-cis-polyprenyl diphosphate + n diphosphate</text>
        <dbReference type="Rhea" id="RHEA:53008"/>
        <dbReference type="Rhea" id="RHEA-COMP:19494"/>
        <dbReference type="ChEBI" id="CHEBI:33019"/>
        <dbReference type="ChEBI" id="CHEBI:128769"/>
        <dbReference type="ChEBI" id="CHEBI:136960"/>
        <dbReference type="ChEBI" id="CHEBI:175763"/>
        <dbReference type="EC" id="2.5.1.87"/>
    </reaction>
</comment>
<comment type="cofactor">
    <cofactor evidence="1">
        <name>Mg(2+)</name>
        <dbReference type="ChEBI" id="CHEBI:18420"/>
    </cofactor>
</comment>
<evidence type="ECO:0000256" key="11">
    <source>
        <dbReference type="ARBA" id="ARBA00023136"/>
    </source>
</evidence>
<dbReference type="GO" id="GO:0005789">
    <property type="term" value="C:endoplasmic reticulum membrane"/>
    <property type="evidence" value="ECO:0007669"/>
    <property type="project" value="UniProtKB-SubCell"/>
</dbReference>
<proteinExistence type="inferred from homology"/>
<evidence type="ECO:0000313" key="14">
    <source>
        <dbReference type="EMBL" id="CAF1179895.1"/>
    </source>
</evidence>
<evidence type="ECO:0000256" key="5">
    <source>
        <dbReference type="ARBA" id="ARBA00012596"/>
    </source>
</evidence>
<feature type="transmembrane region" description="Helical" evidence="13">
    <location>
        <begin position="6"/>
        <end position="25"/>
    </location>
</feature>
<dbReference type="AlphaFoldDB" id="A0A818R193"/>
<dbReference type="GO" id="GO:1904423">
    <property type="term" value="C:dehydrodolichyl diphosphate synthase complex"/>
    <property type="evidence" value="ECO:0007669"/>
    <property type="project" value="InterPro"/>
</dbReference>
<dbReference type="EMBL" id="CAJNOO010001628">
    <property type="protein sequence ID" value="CAF1179895.1"/>
    <property type="molecule type" value="Genomic_DNA"/>
</dbReference>
<evidence type="ECO:0000256" key="10">
    <source>
        <dbReference type="ARBA" id="ARBA00022989"/>
    </source>
</evidence>